<dbReference type="SMART" id="SM00642">
    <property type="entry name" value="Aamy"/>
    <property type="match status" value="1"/>
</dbReference>
<protein>
    <submittedName>
        <fullName evidence="4">Glucosylglycerate phosphorylase</fullName>
    </submittedName>
</protein>
<accession>A0A9Q0LII7</accession>
<evidence type="ECO:0000259" key="3">
    <source>
        <dbReference type="SMART" id="SM00642"/>
    </source>
</evidence>
<dbReference type="InterPro" id="IPR013780">
    <property type="entry name" value="Glyco_hydro_b"/>
</dbReference>
<organism evidence="4 5">
    <name type="scientific">Anaeramoeba ignava</name>
    <name type="common">Anaerobic marine amoeba</name>
    <dbReference type="NCBI Taxonomy" id="1746090"/>
    <lineage>
        <taxon>Eukaryota</taxon>
        <taxon>Metamonada</taxon>
        <taxon>Anaeramoebidae</taxon>
        <taxon>Anaeramoeba</taxon>
    </lineage>
</organism>
<dbReference type="EMBL" id="JAPDFW010000074">
    <property type="protein sequence ID" value="KAJ5073532.1"/>
    <property type="molecule type" value="Genomic_DNA"/>
</dbReference>
<gene>
    <name evidence="4" type="ORF">M0811_08649</name>
</gene>
<evidence type="ECO:0000256" key="2">
    <source>
        <dbReference type="ARBA" id="ARBA00022679"/>
    </source>
</evidence>
<dbReference type="GO" id="GO:0005975">
    <property type="term" value="P:carbohydrate metabolic process"/>
    <property type="evidence" value="ECO:0007669"/>
    <property type="project" value="InterPro"/>
</dbReference>
<dbReference type="PIRSF" id="PIRSF003059">
    <property type="entry name" value="Sucrose_phosphorylase"/>
    <property type="match status" value="1"/>
</dbReference>
<dbReference type="InterPro" id="IPR006047">
    <property type="entry name" value="GH13_cat_dom"/>
</dbReference>
<keyword evidence="5" id="KW-1185">Reference proteome</keyword>
<sequence length="612" mass="71670">MEKIAQKIASLYKNNSLKSQFLSKLQQISKKYHLSLKKKINQQNSKWDQKDAVLITYGDIIEKPEEETIKTFEKFLINKKINHFFSTVHILPFFPWTSDDGFSIIDYRRINPKISSNWENLLELSKKINLCFDLVLNHCSSKNQWFIDFLNEKKEVENFFHVFSPQEIEKIDFSSVVRPRQSPLLTEFKTISGDKKLIWTTFSDDQVDLNFNSPNVLFEFLDLLIFFIIKGARIIRLDAIAYIWKEIGTKSIHLPQVHQIVQIMRDLVDLFEETKNAIILTETNVPHQENISYLGITENGEQHYKEAHMCYQFPLPPLLLYSLLNENVEQIVKWINSLNQIKIPNDCTFLNFTASHDGIGVRPLEGIIPQKELEKLIKHVESLGGKVSFKKNSDGSISPYELNIVYLDALSSSSIFQLDPNQKKLENNISRFILSQAFTMSLKGIPAIYFHSLVGTRNDFEKFQKEKYNRALNRHTYSEKEIENQLNDPNSENSRIFNQLSNLLQIRRNCPAFHPNSNQFFPQYPNSIQKELIVFIRQAYDLSGILIVLANFSSKPQVFQFNSISNWEEWEKIKNQSKKFTFFDLISKNTFDLSNSINLNPFQIFWLWNENK</sequence>
<name>A0A9Q0LII7_ANAIG</name>
<dbReference type="Proteomes" id="UP001149090">
    <property type="component" value="Unassembled WGS sequence"/>
</dbReference>
<keyword evidence="2" id="KW-0808">Transferase</keyword>
<dbReference type="Pfam" id="PF00128">
    <property type="entry name" value="Alpha-amylase"/>
    <property type="match status" value="1"/>
</dbReference>
<feature type="domain" description="Glycosyl hydrolase family 13 catalytic" evidence="3">
    <location>
        <begin position="66"/>
        <end position="507"/>
    </location>
</feature>
<proteinExistence type="predicted"/>
<dbReference type="SUPFAM" id="SSF51445">
    <property type="entry name" value="(Trans)glycosidases"/>
    <property type="match status" value="1"/>
</dbReference>
<dbReference type="OrthoDB" id="447119at2759"/>
<keyword evidence="1" id="KW-0328">Glycosyltransferase</keyword>
<evidence type="ECO:0000256" key="1">
    <source>
        <dbReference type="ARBA" id="ARBA00022676"/>
    </source>
</evidence>
<dbReference type="InterPro" id="IPR017853">
    <property type="entry name" value="GH"/>
</dbReference>
<evidence type="ECO:0000313" key="4">
    <source>
        <dbReference type="EMBL" id="KAJ5073532.1"/>
    </source>
</evidence>
<dbReference type="InterPro" id="IPR016377">
    <property type="entry name" value="Sucrose_GGa_phosphorylase-rel"/>
</dbReference>
<dbReference type="PANTHER" id="PTHR10357:SF214">
    <property type="entry name" value="GLUCOSYLGLYCERATE PHOSPHORYLASE"/>
    <property type="match status" value="1"/>
</dbReference>
<dbReference type="Gene3D" id="2.60.40.1180">
    <property type="entry name" value="Golgi alpha-mannosidase II"/>
    <property type="match status" value="1"/>
</dbReference>
<dbReference type="Gene3D" id="3.90.400.10">
    <property type="entry name" value="Oligo-1,6-glucosidase, Domain 2"/>
    <property type="match status" value="1"/>
</dbReference>
<dbReference type="Gene3D" id="3.20.20.80">
    <property type="entry name" value="Glycosidases"/>
    <property type="match status" value="1"/>
</dbReference>
<evidence type="ECO:0000313" key="5">
    <source>
        <dbReference type="Proteomes" id="UP001149090"/>
    </source>
</evidence>
<dbReference type="PANTHER" id="PTHR10357">
    <property type="entry name" value="ALPHA-AMYLASE FAMILY MEMBER"/>
    <property type="match status" value="1"/>
</dbReference>
<dbReference type="GO" id="GO:0016757">
    <property type="term" value="F:glycosyltransferase activity"/>
    <property type="evidence" value="ECO:0007669"/>
    <property type="project" value="UniProtKB-KW"/>
</dbReference>
<dbReference type="InterPro" id="IPR045857">
    <property type="entry name" value="O16G_dom_2"/>
</dbReference>
<reference evidence="4" key="1">
    <citation type="submission" date="2022-10" db="EMBL/GenBank/DDBJ databases">
        <title>Novel sulphate-reducing endosymbionts in the free-living metamonad Anaeramoeba.</title>
        <authorList>
            <person name="Jerlstrom-Hultqvist J."/>
            <person name="Cepicka I."/>
            <person name="Gallot-Lavallee L."/>
            <person name="Salas-Leiva D."/>
            <person name="Curtis B.A."/>
            <person name="Zahonova K."/>
            <person name="Pipaliya S."/>
            <person name="Dacks J."/>
            <person name="Roger A.J."/>
        </authorList>
    </citation>
    <scope>NUCLEOTIDE SEQUENCE</scope>
    <source>
        <strain evidence="4">BMAN</strain>
    </source>
</reference>
<comment type="caution">
    <text evidence="4">The sequence shown here is derived from an EMBL/GenBank/DDBJ whole genome shotgun (WGS) entry which is preliminary data.</text>
</comment>
<dbReference type="AlphaFoldDB" id="A0A9Q0LII7"/>